<dbReference type="STRING" id="401625.A0A0P1BEM8"/>
<evidence type="ECO:0000256" key="2">
    <source>
        <dbReference type="SAM" id="Coils"/>
    </source>
</evidence>
<feature type="compositionally biased region" description="Pro residues" evidence="3">
    <location>
        <begin position="12"/>
        <end position="22"/>
    </location>
</feature>
<feature type="coiled-coil region" evidence="2">
    <location>
        <begin position="452"/>
        <end position="479"/>
    </location>
</feature>
<keyword evidence="2" id="KW-0175">Coiled coil</keyword>
<dbReference type="GO" id="GO:0006310">
    <property type="term" value="P:DNA recombination"/>
    <property type="evidence" value="ECO:0007669"/>
    <property type="project" value="UniProtKB-KW"/>
</dbReference>
<dbReference type="AlphaFoldDB" id="A0A0P1BEM8"/>
<sequence>MASTTFSCISPPASPQLQPPPANQHRKKGARSTRGVPRSSLGAHQGQDAYLAKQKQLEEAYGKSAKSLATYQRYINQVRGWLADADPPVSYADGLDILGENSEKVCLFFLTHSFERLRAATLRGIYAALQWHFCVEHKCSAHVLSGWQKVGGTWSGNPAFSESILKLLKNKKRAENRERPLVKQSRPMLYPSLAIILAGIHKRLQPFSQLPGTLTAERTKLEFMHCYCILAYRLWTRCDELCKLTWGEIDPVTHVSKEGQKYLSVTLTFRKTNQIDPHKGREYRLFFLPGRPMANALEAVPRWKEYWSWIAARNPTSQDLVFPALHLKTGAFRMKETMGSNEINALLDELADIEGLADLHAGRFTSHCFRRGGAQDAVIYATNYGEQRKSLKAAQWWGGWSPSEHNETIIKYLMDEVRQGEHYCGDMEDTANTDNRALYFAGGATTQYSQDVQAIHQQIAQLNETLAQQTQALQRLASTPQPLPYPLELTLHLPGSAAQPVHIAVPPFPVLPQPPLVTHASAPGSAMPTSWPQQPTAAPALACNGVPHLASTGKPLPMRIPQANSVEDVVQQWEIGDPSIGFLPLRSWTSAMRCKGTGGNAMVFSLRKKIYQAYTKRGKSLRAFYQAYGGSKGMLKDYIRAIQKEARSTADH</sequence>
<name>A0A0P1BEM8_9BASI</name>
<accession>A0A0P1BEM8</accession>
<reference evidence="4 5" key="1">
    <citation type="submission" date="2014-09" db="EMBL/GenBank/DDBJ databases">
        <authorList>
            <person name="Magalhaes I.L.F."/>
            <person name="Oliveira U."/>
            <person name="Santos F.R."/>
            <person name="Vidigal T.H.D.A."/>
            <person name="Brescovit A.D."/>
            <person name="Santos A.J."/>
        </authorList>
    </citation>
    <scope>NUCLEOTIDE SEQUENCE [LARGE SCALE GENOMIC DNA]</scope>
</reference>
<feature type="region of interest" description="Disordered" evidence="3">
    <location>
        <begin position="1"/>
        <end position="47"/>
    </location>
</feature>
<dbReference type="GO" id="GO:0015074">
    <property type="term" value="P:DNA integration"/>
    <property type="evidence" value="ECO:0007669"/>
    <property type="project" value="InterPro"/>
</dbReference>
<dbReference type="OrthoDB" id="164951at2759"/>
<evidence type="ECO:0000313" key="5">
    <source>
        <dbReference type="Proteomes" id="UP000054845"/>
    </source>
</evidence>
<dbReference type="InterPro" id="IPR011010">
    <property type="entry name" value="DNA_brk_join_enz"/>
</dbReference>
<dbReference type="SUPFAM" id="SSF56349">
    <property type="entry name" value="DNA breaking-rejoining enzymes"/>
    <property type="match status" value="1"/>
</dbReference>
<dbReference type="InterPro" id="IPR013762">
    <property type="entry name" value="Integrase-like_cat_sf"/>
</dbReference>
<proteinExistence type="predicted"/>
<evidence type="ECO:0000256" key="3">
    <source>
        <dbReference type="SAM" id="MobiDB-lite"/>
    </source>
</evidence>
<evidence type="ECO:0000256" key="1">
    <source>
        <dbReference type="ARBA" id="ARBA00023172"/>
    </source>
</evidence>
<dbReference type="Proteomes" id="UP000054845">
    <property type="component" value="Unassembled WGS sequence"/>
</dbReference>
<dbReference type="Gene3D" id="1.10.443.10">
    <property type="entry name" value="Intergrase catalytic core"/>
    <property type="match status" value="1"/>
</dbReference>
<organism evidence="4 5">
    <name type="scientific">Ceraceosorus bombacis</name>
    <dbReference type="NCBI Taxonomy" id="401625"/>
    <lineage>
        <taxon>Eukaryota</taxon>
        <taxon>Fungi</taxon>
        <taxon>Dikarya</taxon>
        <taxon>Basidiomycota</taxon>
        <taxon>Ustilaginomycotina</taxon>
        <taxon>Exobasidiomycetes</taxon>
        <taxon>Ceraceosorales</taxon>
        <taxon>Ceraceosoraceae</taxon>
        <taxon>Ceraceosorus</taxon>
    </lineage>
</organism>
<evidence type="ECO:0000313" key="4">
    <source>
        <dbReference type="EMBL" id="CEH14089.1"/>
    </source>
</evidence>
<protein>
    <submittedName>
        <fullName evidence="4">Integrase-like, catalytic core</fullName>
    </submittedName>
</protein>
<keyword evidence="1" id="KW-0233">DNA recombination</keyword>
<dbReference type="EMBL" id="CCYA01000240">
    <property type="protein sequence ID" value="CEH14089.1"/>
    <property type="molecule type" value="Genomic_DNA"/>
</dbReference>
<keyword evidence="5" id="KW-1185">Reference proteome</keyword>
<dbReference type="GO" id="GO:0003677">
    <property type="term" value="F:DNA binding"/>
    <property type="evidence" value="ECO:0007669"/>
    <property type="project" value="InterPro"/>
</dbReference>